<protein>
    <submittedName>
        <fullName evidence="1">(northern house mosquito) hypothetical protein</fullName>
    </submittedName>
</protein>
<organism evidence="1">
    <name type="scientific">Culex pipiens</name>
    <name type="common">House mosquito</name>
    <dbReference type="NCBI Taxonomy" id="7175"/>
    <lineage>
        <taxon>Eukaryota</taxon>
        <taxon>Metazoa</taxon>
        <taxon>Ecdysozoa</taxon>
        <taxon>Arthropoda</taxon>
        <taxon>Hexapoda</taxon>
        <taxon>Insecta</taxon>
        <taxon>Pterygota</taxon>
        <taxon>Neoptera</taxon>
        <taxon>Endopterygota</taxon>
        <taxon>Diptera</taxon>
        <taxon>Nematocera</taxon>
        <taxon>Culicoidea</taxon>
        <taxon>Culicidae</taxon>
        <taxon>Culicinae</taxon>
        <taxon>Culicini</taxon>
        <taxon>Culex</taxon>
        <taxon>Culex</taxon>
    </lineage>
</organism>
<dbReference type="EMBL" id="HBUE01001816">
    <property type="protein sequence ID" value="CAG6443934.1"/>
    <property type="molecule type" value="Transcribed_RNA"/>
</dbReference>
<sequence length="109" mass="13113">MLGELHHFQLCLRRSHKHHLHNLARLVLLGCLQSVETLFQAQQRKLDHGCRRHSGMRRTRARCHVRRYLPAGRSPVYDSHNCTICHRWPVHHRGEWYPQSELVICCWHR</sequence>
<proteinExistence type="predicted"/>
<evidence type="ECO:0000313" key="1">
    <source>
        <dbReference type="EMBL" id="CAG6443934.1"/>
    </source>
</evidence>
<dbReference type="AlphaFoldDB" id="A0A8D7ZT43"/>
<accession>A0A8D7ZT43</accession>
<name>A0A8D7ZT43_CULPI</name>
<reference evidence="1" key="1">
    <citation type="submission" date="2021-05" db="EMBL/GenBank/DDBJ databases">
        <authorList>
            <person name="Alioto T."/>
            <person name="Alioto T."/>
            <person name="Gomez Garrido J."/>
        </authorList>
    </citation>
    <scope>NUCLEOTIDE SEQUENCE</scope>
</reference>